<dbReference type="GO" id="GO:0004519">
    <property type="term" value="F:endonuclease activity"/>
    <property type="evidence" value="ECO:0007669"/>
    <property type="project" value="UniProtKB-KW"/>
</dbReference>
<comment type="caution">
    <text evidence="3">The sequence shown here is derived from an EMBL/GenBank/DDBJ whole genome shotgun (WGS) entry which is preliminary data.</text>
</comment>
<keyword evidence="4" id="KW-1185">Reference proteome</keyword>
<name>A0ABW4Q1Z8_9MICO</name>
<evidence type="ECO:0000313" key="4">
    <source>
        <dbReference type="Proteomes" id="UP001597280"/>
    </source>
</evidence>
<evidence type="ECO:0000256" key="1">
    <source>
        <dbReference type="SAM" id="MobiDB-lite"/>
    </source>
</evidence>
<evidence type="ECO:0000259" key="2">
    <source>
        <dbReference type="Pfam" id="PF01844"/>
    </source>
</evidence>
<protein>
    <submittedName>
        <fullName evidence="3">HNH endonuclease signature motif containing protein</fullName>
    </submittedName>
</protein>
<dbReference type="CDD" id="cd00085">
    <property type="entry name" value="HNHc"/>
    <property type="match status" value="1"/>
</dbReference>
<gene>
    <name evidence="3" type="ORF">ACFSDA_15185</name>
</gene>
<dbReference type="InterPro" id="IPR003615">
    <property type="entry name" value="HNH_nuc"/>
</dbReference>
<sequence>MNWTTHPSIRTVTRAQRAAWTNKVLARDRHCQIRGPHCTGLATEADHIRNVAEGGNELDLANGQGACHNCHGEKTQDEATRGKNRWKRQPEPHPGLR</sequence>
<dbReference type="RefSeq" id="WP_343905867.1">
    <property type="nucleotide sequence ID" value="NZ_BAAAIS010000003.1"/>
</dbReference>
<dbReference type="Gene3D" id="1.10.30.50">
    <property type="match status" value="1"/>
</dbReference>
<feature type="region of interest" description="Disordered" evidence="1">
    <location>
        <begin position="69"/>
        <end position="97"/>
    </location>
</feature>
<dbReference type="EMBL" id="JBHUFL010000003">
    <property type="protein sequence ID" value="MFD1836407.1"/>
    <property type="molecule type" value="Genomic_DNA"/>
</dbReference>
<feature type="domain" description="HNH" evidence="2">
    <location>
        <begin position="41"/>
        <end position="76"/>
    </location>
</feature>
<dbReference type="Pfam" id="PF01844">
    <property type="entry name" value="HNH"/>
    <property type="match status" value="1"/>
</dbReference>
<dbReference type="InterPro" id="IPR002711">
    <property type="entry name" value="HNH"/>
</dbReference>
<accession>A0ABW4Q1Z8</accession>
<feature type="compositionally biased region" description="Basic and acidic residues" evidence="1">
    <location>
        <begin position="70"/>
        <end position="81"/>
    </location>
</feature>
<proteinExistence type="predicted"/>
<dbReference type="Proteomes" id="UP001597280">
    <property type="component" value="Unassembled WGS sequence"/>
</dbReference>
<reference evidence="4" key="1">
    <citation type="journal article" date="2019" name="Int. J. Syst. Evol. Microbiol.">
        <title>The Global Catalogue of Microorganisms (GCM) 10K type strain sequencing project: providing services to taxonomists for standard genome sequencing and annotation.</title>
        <authorList>
            <consortium name="The Broad Institute Genomics Platform"/>
            <consortium name="The Broad Institute Genome Sequencing Center for Infectious Disease"/>
            <person name="Wu L."/>
            <person name="Ma J."/>
        </authorList>
    </citation>
    <scope>NUCLEOTIDE SEQUENCE [LARGE SCALE GENOMIC DNA]</scope>
    <source>
        <strain evidence="4">JCM 11650</strain>
    </source>
</reference>
<keyword evidence="3" id="KW-0255">Endonuclease</keyword>
<keyword evidence="3" id="KW-0540">Nuclease</keyword>
<evidence type="ECO:0000313" key="3">
    <source>
        <dbReference type="EMBL" id="MFD1836407.1"/>
    </source>
</evidence>
<keyword evidence="3" id="KW-0378">Hydrolase</keyword>
<organism evidence="3 4">
    <name type="scientific">Brachybacterium rhamnosum</name>
    <dbReference type="NCBI Taxonomy" id="173361"/>
    <lineage>
        <taxon>Bacteria</taxon>
        <taxon>Bacillati</taxon>
        <taxon>Actinomycetota</taxon>
        <taxon>Actinomycetes</taxon>
        <taxon>Micrococcales</taxon>
        <taxon>Dermabacteraceae</taxon>
        <taxon>Brachybacterium</taxon>
    </lineage>
</organism>